<keyword evidence="2" id="KW-0378">Hydrolase</keyword>
<dbReference type="InterPro" id="IPR001764">
    <property type="entry name" value="Glyco_hydro_3_N"/>
</dbReference>
<evidence type="ECO:0000256" key="1">
    <source>
        <dbReference type="ARBA" id="ARBA00005336"/>
    </source>
</evidence>
<comment type="caution">
    <text evidence="5">The sequence shown here is derived from an EMBL/GenBank/DDBJ whole genome shotgun (WGS) entry which is preliminary data.</text>
</comment>
<comment type="similarity">
    <text evidence="1">Belongs to the glycosyl hydrolase 3 family.</text>
</comment>
<evidence type="ECO:0000256" key="3">
    <source>
        <dbReference type="ARBA" id="ARBA00023295"/>
    </source>
</evidence>
<dbReference type="GO" id="GO:0009254">
    <property type="term" value="P:peptidoglycan turnover"/>
    <property type="evidence" value="ECO:0007669"/>
    <property type="project" value="TreeGrafter"/>
</dbReference>
<dbReference type="AlphaFoldDB" id="X1KT87"/>
<name>X1KT87_9ZZZZ</name>
<feature type="domain" description="Glycoside hydrolase family 3 N-terminal" evidence="4">
    <location>
        <begin position="14"/>
        <end position="339"/>
    </location>
</feature>
<accession>X1KT87</accession>
<dbReference type="PRINTS" id="PR00133">
    <property type="entry name" value="GLHYDRLASE3"/>
</dbReference>
<feature type="non-terminal residue" evidence="5">
    <location>
        <position position="373"/>
    </location>
</feature>
<reference evidence="5" key="1">
    <citation type="journal article" date="2014" name="Front. Microbiol.">
        <title>High frequency of phylogenetically diverse reductive dehalogenase-homologous genes in deep subseafloor sedimentary metagenomes.</title>
        <authorList>
            <person name="Kawai M."/>
            <person name="Futagami T."/>
            <person name="Toyoda A."/>
            <person name="Takaki Y."/>
            <person name="Nishi S."/>
            <person name="Hori S."/>
            <person name="Arai W."/>
            <person name="Tsubouchi T."/>
            <person name="Morono Y."/>
            <person name="Uchiyama I."/>
            <person name="Ito T."/>
            <person name="Fujiyama A."/>
            <person name="Inagaki F."/>
            <person name="Takami H."/>
        </authorList>
    </citation>
    <scope>NUCLEOTIDE SEQUENCE</scope>
    <source>
        <strain evidence="5">Expedition CK06-06</strain>
    </source>
</reference>
<dbReference type="PANTHER" id="PTHR30480:SF16">
    <property type="entry name" value="GLYCOSIDE HYDROLASE FAMILY 3 DOMAIN PROTEIN"/>
    <property type="match status" value="1"/>
</dbReference>
<dbReference type="GO" id="GO:0005975">
    <property type="term" value="P:carbohydrate metabolic process"/>
    <property type="evidence" value="ECO:0007669"/>
    <property type="project" value="InterPro"/>
</dbReference>
<dbReference type="Gene3D" id="3.20.20.300">
    <property type="entry name" value="Glycoside hydrolase, family 3, N-terminal domain"/>
    <property type="match status" value="1"/>
</dbReference>
<gene>
    <name evidence="5" type="ORF">S06H3_03652</name>
</gene>
<dbReference type="SUPFAM" id="SSF51445">
    <property type="entry name" value="(Trans)glycosidases"/>
    <property type="match status" value="1"/>
</dbReference>
<proteinExistence type="inferred from homology"/>
<dbReference type="GO" id="GO:0004553">
    <property type="term" value="F:hydrolase activity, hydrolyzing O-glycosyl compounds"/>
    <property type="evidence" value="ECO:0007669"/>
    <property type="project" value="InterPro"/>
</dbReference>
<dbReference type="NCBIfam" id="NF003740">
    <property type="entry name" value="PRK05337.1"/>
    <property type="match status" value="1"/>
</dbReference>
<dbReference type="EMBL" id="BARV01001211">
    <property type="protein sequence ID" value="GAH93369.1"/>
    <property type="molecule type" value="Genomic_DNA"/>
</dbReference>
<dbReference type="InterPro" id="IPR050226">
    <property type="entry name" value="NagZ_Beta-hexosaminidase"/>
</dbReference>
<evidence type="ECO:0000313" key="5">
    <source>
        <dbReference type="EMBL" id="GAH93369.1"/>
    </source>
</evidence>
<evidence type="ECO:0000256" key="2">
    <source>
        <dbReference type="ARBA" id="ARBA00022801"/>
    </source>
</evidence>
<evidence type="ECO:0000259" key="4">
    <source>
        <dbReference type="Pfam" id="PF00933"/>
    </source>
</evidence>
<sequence length="373" mass="40433">MDTIILKKLLSGMTLEEKIGQMFQVGFTGTKVTHDIKEMIEDYYVGGIIYFRRNIESLQQVSSLSNKLQMLSANKRPDLPLIISTDQEGGMVNRLVGGTHFPGNMVLGAGRKSSLAERAGRAIAGQLKAVGINMDFAPVLDISNNPLNSVIGTRSFGGDPLLVADLGVAFIKGMQEEGIIACAKHFPGHGDTAVDSHLDLPVIECSRERLEKVEIYPFRQAIGAGVDSIMTAHICVPDLESRKGIPATLSYSILTDLLRGELGYAGVIITDCLEMKAIADNFSAAEASVMAIEAGSDIVLVSHSLDKQKVAIEAVAKAVKAGRIIEKRINQSVLRILRLKEKRIGLESPPVSDYRKINKKTEEEIAYEISKAG</sequence>
<dbReference type="Pfam" id="PF00933">
    <property type="entry name" value="Glyco_hydro_3"/>
    <property type="match status" value="1"/>
</dbReference>
<dbReference type="InterPro" id="IPR036962">
    <property type="entry name" value="Glyco_hydro_3_N_sf"/>
</dbReference>
<dbReference type="PANTHER" id="PTHR30480">
    <property type="entry name" value="BETA-HEXOSAMINIDASE-RELATED"/>
    <property type="match status" value="1"/>
</dbReference>
<protein>
    <recommendedName>
        <fullName evidence="4">Glycoside hydrolase family 3 N-terminal domain-containing protein</fullName>
    </recommendedName>
</protein>
<dbReference type="InterPro" id="IPR017853">
    <property type="entry name" value="GH"/>
</dbReference>
<keyword evidence="3" id="KW-0326">Glycosidase</keyword>
<organism evidence="5">
    <name type="scientific">marine sediment metagenome</name>
    <dbReference type="NCBI Taxonomy" id="412755"/>
    <lineage>
        <taxon>unclassified sequences</taxon>
        <taxon>metagenomes</taxon>
        <taxon>ecological metagenomes</taxon>
    </lineage>
</organism>